<comment type="caution">
    <text evidence="2">The sequence shown here is derived from an EMBL/GenBank/DDBJ whole genome shotgun (WGS) entry which is preliminary data.</text>
</comment>
<protein>
    <submittedName>
        <fullName evidence="2">5-methylcytosine-specific restriction protein A</fullName>
    </submittedName>
</protein>
<dbReference type="InterPro" id="IPR058712">
    <property type="entry name" value="SRA_ScoMcrA"/>
</dbReference>
<dbReference type="Proteomes" id="UP000294678">
    <property type="component" value="Unassembled WGS sequence"/>
</dbReference>
<organism evidence="2 3">
    <name type="scientific">Hypnocyclicus thermotrophus</name>
    <dbReference type="NCBI Taxonomy" id="1627895"/>
    <lineage>
        <taxon>Bacteria</taxon>
        <taxon>Fusobacteriati</taxon>
        <taxon>Fusobacteriota</taxon>
        <taxon>Fusobacteriia</taxon>
        <taxon>Fusobacteriales</taxon>
        <taxon>Fusobacteriaceae</taxon>
        <taxon>Hypnocyclicus</taxon>
    </lineage>
</organism>
<evidence type="ECO:0000313" key="3">
    <source>
        <dbReference type="Proteomes" id="UP000294678"/>
    </source>
</evidence>
<reference evidence="2 3" key="1">
    <citation type="submission" date="2019-03" db="EMBL/GenBank/DDBJ databases">
        <title>Genomic Encyclopedia of Type Strains, Phase IV (KMG-IV): sequencing the most valuable type-strain genomes for metagenomic binning, comparative biology and taxonomic classification.</title>
        <authorList>
            <person name="Goeker M."/>
        </authorList>
    </citation>
    <scope>NUCLEOTIDE SEQUENCE [LARGE SCALE GENOMIC DNA]</scope>
    <source>
        <strain evidence="2 3">DSM 100055</strain>
    </source>
</reference>
<dbReference type="EMBL" id="SOBG01000008">
    <property type="protein sequence ID" value="TDT68041.1"/>
    <property type="molecule type" value="Genomic_DNA"/>
</dbReference>
<evidence type="ECO:0000313" key="2">
    <source>
        <dbReference type="EMBL" id="TDT68041.1"/>
    </source>
</evidence>
<evidence type="ECO:0000259" key="1">
    <source>
        <dbReference type="Pfam" id="PF26348"/>
    </source>
</evidence>
<gene>
    <name evidence="2" type="ORF">EV215_1762</name>
</gene>
<accession>A0AA46I4Z9</accession>
<proteinExistence type="predicted"/>
<name>A0AA46I4Z9_9FUSO</name>
<dbReference type="Pfam" id="PF26348">
    <property type="entry name" value="SRA_ScoMcrA"/>
    <property type="match status" value="1"/>
</dbReference>
<dbReference type="RefSeq" id="WP_134113626.1">
    <property type="nucleotide sequence ID" value="NZ_SOBG01000008.1"/>
</dbReference>
<keyword evidence="3" id="KW-1185">Reference proteome</keyword>
<dbReference type="AlphaFoldDB" id="A0AA46I4Z9"/>
<feature type="domain" description="ScoMcrA-like SRA" evidence="1">
    <location>
        <begin position="11"/>
        <end position="129"/>
    </location>
</feature>
<sequence length="133" mass="15489">MFLELNQEVTNKEIAEIFQCSNQGGIRKSNKTKTVVIIAKFLDCSYVHKKAGDILYFVGIGKKGDQQLIRQNKSLYNAEKEGYSIHCFELYEENKYIYKGEMSLVKEVFTEEQVDDNGKMRQVLIFPLKYKDI</sequence>